<proteinExistence type="predicted"/>
<feature type="transmembrane region" description="Helical" evidence="1">
    <location>
        <begin position="166"/>
        <end position="188"/>
    </location>
</feature>
<keyword evidence="1" id="KW-0472">Membrane</keyword>
<organism evidence="3 4">
    <name type="scientific">Thalassolituus marinus</name>
    <dbReference type="NCBI Taxonomy" id="671053"/>
    <lineage>
        <taxon>Bacteria</taxon>
        <taxon>Pseudomonadati</taxon>
        <taxon>Pseudomonadota</taxon>
        <taxon>Gammaproteobacteria</taxon>
        <taxon>Oceanospirillales</taxon>
        <taxon>Oceanospirillaceae</taxon>
        <taxon>Thalassolituus</taxon>
    </lineage>
</organism>
<dbReference type="Gene3D" id="2.30.30.40">
    <property type="entry name" value="SH3 Domains"/>
    <property type="match status" value="1"/>
</dbReference>
<dbReference type="Pfam" id="PF08239">
    <property type="entry name" value="SH3_3"/>
    <property type="match status" value="1"/>
</dbReference>
<keyword evidence="4" id="KW-1185">Reference proteome</keyword>
<name>A0ABS7ZWD1_9GAMM</name>
<accession>A0ABS7ZWD1</accession>
<evidence type="ECO:0000313" key="3">
    <source>
        <dbReference type="EMBL" id="MCA6065423.1"/>
    </source>
</evidence>
<keyword evidence="1" id="KW-1133">Transmembrane helix</keyword>
<keyword evidence="1" id="KW-0812">Transmembrane</keyword>
<evidence type="ECO:0000256" key="1">
    <source>
        <dbReference type="SAM" id="Phobius"/>
    </source>
</evidence>
<dbReference type="EMBL" id="JAEDAH010000105">
    <property type="protein sequence ID" value="MCA6065423.1"/>
    <property type="molecule type" value="Genomic_DNA"/>
</dbReference>
<evidence type="ECO:0000313" key="4">
    <source>
        <dbReference type="Proteomes" id="UP000714380"/>
    </source>
</evidence>
<dbReference type="PROSITE" id="PS51781">
    <property type="entry name" value="SH3B"/>
    <property type="match status" value="1"/>
</dbReference>
<dbReference type="Proteomes" id="UP000714380">
    <property type="component" value="Unassembled WGS sequence"/>
</dbReference>
<evidence type="ECO:0000259" key="2">
    <source>
        <dbReference type="PROSITE" id="PS51781"/>
    </source>
</evidence>
<feature type="domain" description="SH3b" evidence="2">
    <location>
        <begin position="226"/>
        <end position="294"/>
    </location>
</feature>
<reference evidence="3 4" key="1">
    <citation type="submission" date="2020-12" db="EMBL/GenBank/DDBJ databases">
        <title>Novel Thalassolituus-related marine hydrocarbonoclastic bacteria mediated algae-derived hydrocarbons mineralization in twilight zone of the northern South China Sea.</title>
        <authorList>
            <person name="Dong C."/>
        </authorList>
    </citation>
    <scope>NUCLEOTIDE SEQUENCE [LARGE SCALE GENOMIC DNA]</scope>
    <source>
        <strain evidence="3 4">IMCC1826</strain>
    </source>
</reference>
<sequence length="294" mass="32642">MDKSIQNILNPPWMEAIQRLQNQISPALLAGFDSPTLQAARKLSDEVEAAYRLVNSANTMRSAMALVANARIPTLPSIDLNALKSAQAMVATSTIAKSLLPQMEILKLVEEAKTLMSVVPLDEIQSGEWDDDLQEIQAEGLSFESLKSEVSSDAQSFQDWSRREKAILIFFLTIIVNILTNIGSSYIYDAIKAEKEIQKELSSKTSAAEIRGYARHPKTGIDRDILKNYRVTTASNLNLRDAPSSKANVIESLPIGTMVEVQDSSNRSWLLVTVDVNGITTDGWISRRYTTYFK</sequence>
<dbReference type="InterPro" id="IPR003646">
    <property type="entry name" value="SH3-like_bac-type"/>
</dbReference>
<protein>
    <submittedName>
        <fullName evidence="3">SH3 domain-containing protein</fullName>
    </submittedName>
</protein>
<comment type="caution">
    <text evidence="3">The sequence shown here is derived from an EMBL/GenBank/DDBJ whole genome shotgun (WGS) entry which is preliminary data.</text>
</comment>
<gene>
    <name evidence="3" type="ORF">I9W95_17635</name>
</gene>
<dbReference type="RefSeq" id="WP_225677346.1">
    <property type="nucleotide sequence ID" value="NZ_JAEDAH010000105.1"/>
</dbReference>